<dbReference type="PANTHER" id="PTHR11319:SF35">
    <property type="entry name" value="OUTER MEMBRANE PROTEIN PMPC-RELATED"/>
    <property type="match status" value="1"/>
</dbReference>
<dbReference type="EMBL" id="CAJJDN010000390">
    <property type="protein sequence ID" value="CAD8131161.1"/>
    <property type="molecule type" value="Genomic_DNA"/>
</dbReference>
<dbReference type="OrthoDB" id="10579761at2759"/>
<feature type="transmembrane region" description="Helical" evidence="1">
    <location>
        <begin position="416"/>
        <end position="436"/>
    </location>
</feature>
<feature type="transmembrane region" description="Helical" evidence="1">
    <location>
        <begin position="527"/>
        <end position="545"/>
    </location>
</feature>
<keyword evidence="1" id="KW-0812">Transmembrane</keyword>
<dbReference type="PANTHER" id="PTHR11319">
    <property type="entry name" value="G PROTEIN-COUPLED RECEPTOR-RELATED"/>
    <property type="match status" value="1"/>
</dbReference>
<keyword evidence="1" id="KW-0472">Membrane</keyword>
<evidence type="ECO:0000313" key="2">
    <source>
        <dbReference type="EMBL" id="CAD8131161.1"/>
    </source>
</evidence>
<evidence type="ECO:0000256" key="1">
    <source>
        <dbReference type="SAM" id="Phobius"/>
    </source>
</evidence>
<proteinExistence type="predicted"/>
<gene>
    <name evidence="2" type="ORF">PSON_ATCC_30995.1.T3900001</name>
</gene>
<evidence type="ECO:0008006" key="4">
    <source>
        <dbReference type="Google" id="ProtNLM"/>
    </source>
</evidence>
<protein>
    <recommendedName>
        <fullName evidence="4">Transmembrane protein</fullName>
    </recommendedName>
</protein>
<keyword evidence="3" id="KW-1185">Reference proteome</keyword>
<reference evidence="2" key="1">
    <citation type="submission" date="2021-01" db="EMBL/GenBank/DDBJ databases">
        <authorList>
            <consortium name="Genoscope - CEA"/>
            <person name="William W."/>
        </authorList>
    </citation>
    <scope>NUCLEOTIDE SEQUENCE</scope>
</reference>
<dbReference type="Proteomes" id="UP000692954">
    <property type="component" value="Unassembled WGS sequence"/>
</dbReference>
<keyword evidence="1" id="KW-1133">Transmembrane helix</keyword>
<dbReference type="AlphaFoldDB" id="A0A8S1RQQ7"/>
<feature type="transmembrane region" description="Helical" evidence="1">
    <location>
        <begin position="488"/>
        <end position="507"/>
    </location>
</feature>
<organism evidence="2 3">
    <name type="scientific">Paramecium sonneborni</name>
    <dbReference type="NCBI Taxonomy" id="65129"/>
    <lineage>
        <taxon>Eukaryota</taxon>
        <taxon>Sar</taxon>
        <taxon>Alveolata</taxon>
        <taxon>Ciliophora</taxon>
        <taxon>Intramacronucleata</taxon>
        <taxon>Oligohymenophorea</taxon>
        <taxon>Peniculida</taxon>
        <taxon>Parameciidae</taxon>
        <taxon>Paramecium</taxon>
    </lineage>
</organism>
<evidence type="ECO:0000313" key="3">
    <source>
        <dbReference type="Proteomes" id="UP000692954"/>
    </source>
</evidence>
<sequence>MIIEKSKFMNNTAQYGGSLLIIRVNTIIKDCILKNNLADIGGAIYYQSEYEEIYILDSKIIENKAKIAGGLYLSSQSLQLTKQLDLQLDYNNSTVYGSNALERPRSLTLSVNVFQTFLEKKKIKNADNQIVEQIIINPYKTLGSQSENSQLMLPSGITIANYRYFDPIKSEFIPYNLKFRIIALDNYQQQIMGLSGSECNLQPKAFNLSSQKEEYDIQLSLSQYDVQFDEQSGDYNLDNLIIYFNPTYDQDIVLRLQIQCSSVYVPLYENNPPFQIYDYVTNYSLQVDIRTFPCQLGEFLNQTSGGCVLCDKFQNQYQVSQRAQNCSYKDDSKIKSVESSMIELREHYWRAYYYSENIEYCYHLIENCQGGWRSGDQSCILGHIGALCEQCDLYNSRGSGSYSVSSTYQCGSCDEIAYYVITIIFVSIWTLISTLMSNLQKDQVQRLLEQEQQQKKLKLLSLLKYSQIIFKQYQPFLHFNCKFLQDQLQLLIVLVILFNHLLIHQIASQLISQIFQQYTFELFGVQLQLLVIQLLFLVLLELQLLQNQQNLTFLLFLLL</sequence>
<accession>A0A8S1RQQ7</accession>
<comment type="caution">
    <text evidence="2">The sequence shown here is derived from an EMBL/GenBank/DDBJ whole genome shotgun (WGS) entry which is preliminary data.</text>
</comment>
<name>A0A8S1RQQ7_9CILI</name>